<dbReference type="InterPro" id="IPR023779">
    <property type="entry name" value="Chromodomain_CS"/>
</dbReference>
<dbReference type="EMBL" id="PDUG01000004">
    <property type="protein sequence ID" value="PIC37212.1"/>
    <property type="molecule type" value="Genomic_DNA"/>
</dbReference>
<dbReference type="OrthoDB" id="5877615at2759"/>
<dbReference type="InterPro" id="IPR051219">
    <property type="entry name" value="Heterochromatin_chromo-domain"/>
</dbReference>
<gene>
    <name evidence="5" type="primary">Cnig_chr_IV.g15917</name>
    <name evidence="5" type="ORF">B9Z55_015917</name>
</gene>
<dbReference type="InterPro" id="IPR016197">
    <property type="entry name" value="Chromo-like_dom_sf"/>
</dbReference>
<sequence length="122" mass="14109">MSKEPQYLVQAVLEHRRNKRSRKNEYLIKWLGYDHTHNSWEPEDNINDDVAIADYFADKKREKEGKARLKELLRKKKELEETPSDSEVFSDKEDDGAVDDVEAPEGKKARKDGEGGSSSKTQ</sequence>
<evidence type="ECO:0000256" key="1">
    <source>
        <dbReference type="ARBA" id="ARBA00004123"/>
    </source>
</evidence>
<dbReference type="PROSITE" id="PS00598">
    <property type="entry name" value="CHROMO_1"/>
    <property type="match status" value="1"/>
</dbReference>
<dbReference type="PANTHER" id="PTHR22812">
    <property type="entry name" value="CHROMOBOX PROTEIN"/>
    <property type="match status" value="1"/>
</dbReference>
<name>A0A2G5UCC3_9PELO</name>
<dbReference type="AlphaFoldDB" id="A0A2G5UCC3"/>
<keyword evidence="6" id="KW-1185">Reference proteome</keyword>
<feature type="compositionally biased region" description="Acidic residues" evidence="3">
    <location>
        <begin position="92"/>
        <end position="103"/>
    </location>
</feature>
<proteinExistence type="predicted"/>
<dbReference type="Pfam" id="PF00385">
    <property type="entry name" value="Chromo"/>
    <property type="match status" value="1"/>
</dbReference>
<dbReference type="GO" id="GO:0005634">
    <property type="term" value="C:nucleus"/>
    <property type="evidence" value="ECO:0007669"/>
    <property type="project" value="UniProtKB-SubCell"/>
</dbReference>
<dbReference type="STRING" id="1611254.A0A2G5UCC3"/>
<comment type="caution">
    <text evidence="5">The sequence shown here is derived from an EMBL/GenBank/DDBJ whole genome shotgun (WGS) entry which is preliminary data.</text>
</comment>
<feature type="domain" description="Chromo" evidence="4">
    <location>
        <begin position="7"/>
        <end position="68"/>
    </location>
</feature>
<feature type="compositionally biased region" description="Basic and acidic residues" evidence="3">
    <location>
        <begin position="104"/>
        <end position="114"/>
    </location>
</feature>
<dbReference type="PROSITE" id="PS50013">
    <property type="entry name" value="CHROMO_2"/>
    <property type="match status" value="1"/>
</dbReference>
<dbReference type="Gene3D" id="2.40.50.40">
    <property type="match status" value="1"/>
</dbReference>
<comment type="subcellular location">
    <subcellularLocation>
        <location evidence="1">Nucleus</location>
    </subcellularLocation>
</comment>
<evidence type="ECO:0000256" key="3">
    <source>
        <dbReference type="SAM" id="MobiDB-lite"/>
    </source>
</evidence>
<organism evidence="5 6">
    <name type="scientific">Caenorhabditis nigoni</name>
    <dbReference type="NCBI Taxonomy" id="1611254"/>
    <lineage>
        <taxon>Eukaryota</taxon>
        <taxon>Metazoa</taxon>
        <taxon>Ecdysozoa</taxon>
        <taxon>Nematoda</taxon>
        <taxon>Chromadorea</taxon>
        <taxon>Rhabditida</taxon>
        <taxon>Rhabditina</taxon>
        <taxon>Rhabditomorpha</taxon>
        <taxon>Rhabditoidea</taxon>
        <taxon>Rhabditidae</taxon>
        <taxon>Peloderinae</taxon>
        <taxon>Caenorhabditis</taxon>
    </lineage>
</organism>
<dbReference type="SUPFAM" id="SSF54160">
    <property type="entry name" value="Chromo domain-like"/>
    <property type="match status" value="1"/>
</dbReference>
<dbReference type="SMART" id="SM00298">
    <property type="entry name" value="CHROMO"/>
    <property type="match status" value="1"/>
</dbReference>
<dbReference type="CDD" id="cd00024">
    <property type="entry name" value="CD_CSD"/>
    <property type="match status" value="1"/>
</dbReference>
<dbReference type="InterPro" id="IPR000953">
    <property type="entry name" value="Chromo/chromo_shadow_dom"/>
</dbReference>
<feature type="region of interest" description="Disordered" evidence="3">
    <location>
        <begin position="76"/>
        <end position="122"/>
    </location>
</feature>
<evidence type="ECO:0000313" key="6">
    <source>
        <dbReference type="Proteomes" id="UP000230233"/>
    </source>
</evidence>
<accession>A0A2G5UCC3</accession>
<reference evidence="6" key="1">
    <citation type="submission" date="2017-10" db="EMBL/GenBank/DDBJ databases">
        <title>Rapid genome shrinkage in a self-fertile nematode reveals novel sperm competition proteins.</title>
        <authorList>
            <person name="Yin D."/>
            <person name="Schwarz E.M."/>
            <person name="Thomas C.G."/>
            <person name="Felde R.L."/>
            <person name="Korf I.F."/>
            <person name="Cutter A.D."/>
            <person name="Schartner C.M."/>
            <person name="Ralston E.J."/>
            <person name="Meyer B.J."/>
            <person name="Haag E.S."/>
        </authorList>
    </citation>
    <scope>NUCLEOTIDE SEQUENCE [LARGE SCALE GENOMIC DNA]</scope>
    <source>
        <strain evidence="6">JU1422</strain>
    </source>
</reference>
<evidence type="ECO:0000259" key="4">
    <source>
        <dbReference type="PROSITE" id="PS50013"/>
    </source>
</evidence>
<dbReference type="InterPro" id="IPR023780">
    <property type="entry name" value="Chromo_domain"/>
</dbReference>
<dbReference type="Proteomes" id="UP000230233">
    <property type="component" value="Chromosome IV"/>
</dbReference>
<evidence type="ECO:0000256" key="2">
    <source>
        <dbReference type="ARBA" id="ARBA00023242"/>
    </source>
</evidence>
<evidence type="ECO:0000313" key="5">
    <source>
        <dbReference type="EMBL" id="PIC37212.1"/>
    </source>
</evidence>
<keyword evidence="2" id="KW-0539">Nucleus</keyword>
<protein>
    <recommendedName>
        <fullName evidence="4">Chromo domain-containing protein</fullName>
    </recommendedName>
</protein>